<evidence type="ECO:0000256" key="4">
    <source>
        <dbReference type="PROSITE-ProRule" id="PRU00134"/>
    </source>
</evidence>
<evidence type="ECO:0000259" key="5">
    <source>
        <dbReference type="PROSITE" id="PS50865"/>
    </source>
</evidence>
<dbReference type="GO" id="GO:0008270">
    <property type="term" value="F:zinc ion binding"/>
    <property type="evidence" value="ECO:0007669"/>
    <property type="project" value="UniProtKB-KW"/>
</dbReference>
<feature type="domain" description="MYND-type" evidence="5">
    <location>
        <begin position="32"/>
        <end position="74"/>
    </location>
</feature>
<keyword evidence="2 4" id="KW-0863">Zinc-finger</keyword>
<sequence>MTEMRSAPDNKPLTFHTAKEMFEKMEESFKICAHCESLPSQITGTLKRCARCLNVYYCCKECQKKNWSQHKLYCNKLHMAAIDRHAEWLIYKGDLPFSTEVWSRPAKDIRCWDDWLSMQGDLTSRLEPVLSGKNMTDLWTNACRARPEEAKLCESAWRVCSEFLSRPLTIGMGLKMFNLNPYSRPLTVHVVGAGQSETMGARTTDMDELSRMFPGHQGLEVVMVGPEVVKGPIMRPPLRAFGPRGRVYISAYKGLYHQFWEEVIEGGEAAKPDLVVGFHPGFDGQEVSEDWLPTLLLLRDFNIPTLFTMVADAERQSFLQMFLELEMHVKDTGSNPFTSLKPEQQPKSPNKPLSYANAYYISFHGLLEIQEEEEQN</sequence>
<accession>A0A5A9N7W5</accession>
<protein>
    <recommendedName>
        <fullName evidence="5">MYND-type domain-containing protein</fullName>
    </recommendedName>
</protein>
<dbReference type="InterPro" id="IPR002893">
    <property type="entry name" value="Znf_MYND"/>
</dbReference>
<dbReference type="PANTHER" id="PTHR46920:SF2">
    <property type="entry name" value="MSS51 MITOCHONDRIAL TRANSLATIONAL ACTIVATOR"/>
    <property type="match status" value="1"/>
</dbReference>
<dbReference type="Gene3D" id="6.10.140.2220">
    <property type="match status" value="1"/>
</dbReference>
<dbReference type="AlphaFoldDB" id="A0A5A9N7W5"/>
<gene>
    <name evidence="6" type="ORF">E1301_Tti017851</name>
</gene>
<keyword evidence="3" id="KW-0862">Zinc</keyword>
<name>A0A5A9N7W5_9TELE</name>
<dbReference type="InterPro" id="IPR052839">
    <property type="entry name" value="Mito_gene_expr_regulator"/>
</dbReference>
<dbReference type="PROSITE" id="PS01360">
    <property type="entry name" value="ZF_MYND_1"/>
    <property type="match status" value="1"/>
</dbReference>
<dbReference type="EMBL" id="SOYY01000022">
    <property type="protein sequence ID" value="KAA0705066.1"/>
    <property type="molecule type" value="Genomic_DNA"/>
</dbReference>
<dbReference type="SUPFAM" id="SSF144232">
    <property type="entry name" value="HIT/MYND zinc finger-like"/>
    <property type="match status" value="1"/>
</dbReference>
<evidence type="ECO:0000256" key="1">
    <source>
        <dbReference type="ARBA" id="ARBA00022723"/>
    </source>
</evidence>
<evidence type="ECO:0000256" key="3">
    <source>
        <dbReference type="ARBA" id="ARBA00022833"/>
    </source>
</evidence>
<reference evidence="6 7" key="1">
    <citation type="journal article" date="2019" name="Mol. Ecol. Resour.">
        <title>Chromosome-level genome assembly of Triplophysa tibetana, a fish adapted to the harsh high-altitude environment of the Tibetan Plateau.</title>
        <authorList>
            <person name="Yang X."/>
            <person name="Liu H."/>
            <person name="Ma Z."/>
            <person name="Zou Y."/>
            <person name="Zou M."/>
            <person name="Mao Y."/>
            <person name="Li X."/>
            <person name="Wang H."/>
            <person name="Chen T."/>
            <person name="Wang W."/>
            <person name="Yang R."/>
        </authorList>
    </citation>
    <scope>NUCLEOTIDE SEQUENCE [LARGE SCALE GENOMIC DNA]</scope>
    <source>
        <strain evidence="6">TTIB1903HZAU</strain>
        <tissue evidence="6">Muscle</tissue>
    </source>
</reference>
<proteinExistence type="predicted"/>
<comment type="caution">
    <text evidence="6">The sequence shown here is derived from an EMBL/GenBank/DDBJ whole genome shotgun (WGS) entry which is preliminary data.</text>
</comment>
<dbReference type="Proteomes" id="UP000324632">
    <property type="component" value="Chromosome 22"/>
</dbReference>
<evidence type="ECO:0000313" key="6">
    <source>
        <dbReference type="EMBL" id="KAA0705066.1"/>
    </source>
</evidence>
<keyword evidence="1" id="KW-0479">Metal-binding</keyword>
<dbReference type="InterPro" id="IPR046824">
    <property type="entry name" value="Mss51-like_C"/>
</dbReference>
<evidence type="ECO:0000256" key="2">
    <source>
        <dbReference type="ARBA" id="ARBA00022771"/>
    </source>
</evidence>
<organism evidence="6 7">
    <name type="scientific">Triplophysa tibetana</name>
    <dbReference type="NCBI Taxonomy" id="1572043"/>
    <lineage>
        <taxon>Eukaryota</taxon>
        <taxon>Metazoa</taxon>
        <taxon>Chordata</taxon>
        <taxon>Craniata</taxon>
        <taxon>Vertebrata</taxon>
        <taxon>Euteleostomi</taxon>
        <taxon>Actinopterygii</taxon>
        <taxon>Neopterygii</taxon>
        <taxon>Teleostei</taxon>
        <taxon>Ostariophysi</taxon>
        <taxon>Cypriniformes</taxon>
        <taxon>Nemacheilidae</taxon>
        <taxon>Triplophysa</taxon>
    </lineage>
</organism>
<dbReference type="Pfam" id="PF20179">
    <property type="entry name" value="MSS51_C"/>
    <property type="match status" value="1"/>
</dbReference>
<evidence type="ECO:0000313" key="7">
    <source>
        <dbReference type="Proteomes" id="UP000324632"/>
    </source>
</evidence>
<dbReference type="PANTHER" id="PTHR46920">
    <property type="match status" value="1"/>
</dbReference>
<dbReference type="PROSITE" id="PS50865">
    <property type="entry name" value="ZF_MYND_2"/>
    <property type="match status" value="1"/>
</dbReference>
<dbReference type="Pfam" id="PF01753">
    <property type="entry name" value="zf-MYND"/>
    <property type="match status" value="1"/>
</dbReference>
<keyword evidence="7" id="KW-1185">Reference proteome</keyword>